<reference evidence="1 2" key="1">
    <citation type="submission" date="2018-11" db="EMBL/GenBank/DDBJ databases">
        <authorList>
            <consortium name="Pathogen Informatics"/>
        </authorList>
    </citation>
    <scope>NUCLEOTIDE SEQUENCE [LARGE SCALE GENOMIC DNA]</scope>
</reference>
<dbReference type="WBParaSite" id="HPBE_0000757201-mRNA-1">
    <property type="protein sequence ID" value="HPBE_0000757201-mRNA-1"/>
    <property type="gene ID" value="HPBE_0000757201"/>
</dbReference>
<dbReference type="Proteomes" id="UP000050761">
    <property type="component" value="Unassembled WGS sequence"/>
</dbReference>
<reference evidence="3" key="2">
    <citation type="submission" date="2019-09" db="UniProtKB">
        <authorList>
            <consortium name="WormBaseParasite"/>
        </authorList>
    </citation>
    <scope>IDENTIFICATION</scope>
</reference>
<keyword evidence="2" id="KW-1185">Reference proteome</keyword>
<gene>
    <name evidence="1" type="ORF">HPBE_LOCUS7573</name>
</gene>
<organism evidence="2 3">
    <name type="scientific">Heligmosomoides polygyrus</name>
    <name type="common">Parasitic roundworm</name>
    <dbReference type="NCBI Taxonomy" id="6339"/>
    <lineage>
        <taxon>Eukaryota</taxon>
        <taxon>Metazoa</taxon>
        <taxon>Ecdysozoa</taxon>
        <taxon>Nematoda</taxon>
        <taxon>Chromadorea</taxon>
        <taxon>Rhabditida</taxon>
        <taxon>Rhabditina</taxon>
        <taxon>Rhabditomorpha</taxon>
        <taxon>Strongyloidea</taxon>
        <taxon>Heligmosomidae</taxon>
        <taxon>Heligmosomoides</taxon>
    </lineage>
</organism>
<accession>A0A3P7YKJ1</accession>
<name>A0A183FKC0_HELPZ</name>
<accession>A0A183FKC0</accession>
<evidence type="ECO:0000313" key="2">
    <source>
        <dbReference type="Proteomes" id="UP000050761"/>
    </source>
</evidence>
<dbReference type="AlphaFoldDB" id="A0A183FKC0"/>
<protein>
    <submittedName>
        <fullName evidence="3">Reverse transcriptase domain-containing protein</fullName>
    </submittedName>
</protein>
<dbReference type="EMBL" id="UZAH01025923">
    <property type="protein sequence ID" value="VDO72807.1"/>
    <property type="molecule type" value="Genomic_DNA"/>
</dbReference>
<evidence type="ECO:0000313" key="3">
    <source>
        <dbReference type="WBParaSite" id="HPBE_0000757201-mRNA-1"/>
    </source>
</evidence>
<proteinExistence type="predicted"/>
<evidence type="ECO:0000313" key="1">
    <source>
        <dbReference type="EMBL" id="VDO72807.1"/>
    </source>
</evidence>
<sequence>MLELEWEDMGVKVDGRQLHHLRCADDIVLITPSMSQALRMPADFDRVCGNVGLQLDLTKTMFMRNGLVSDAPLSPNGFFYNVVVNVKRVVRQRDASLITPSHKRHFYVRKRLTAGTH</sequence>
<dbReference type="OrthoDB" id="9902985at2759"/>